<dbReference type="SMART" id="SM00342">
    <property type="entry name" value="HTH_ARAC"/>
    <property type="match status" value="1"/>
</dbReference>
<keyword evidence="1" id="KW-0805">Transcription regulation</keyword>
<dbReference type="InterPro" id="IPR018060">
    <property type="entry name" value="HTH_AraC"/>
</dbReference>
<keyword evidence="6" id="KW-1185">Reference proteome</keyword>
<evidence type="ECO:0000259" key="4">
    <source>
        <dbReference type="PROSITE" id="PS01124"/>
    </source>
</evidence>
<feature type="domain" description="HTH araC/xylS-type" evidence="4">
    <location>
        <begin position="238"/>
        <end position="340"/>
    </location>
</feature>
<accession>A0ABS0JAP9</accession>
<protein>
    <submittedName>
        <fullName evidence="5">AraC-like DNA-binding protein</fullName>
    </submittedName>
</protein>
<dbReference type="Proteomes" id="UP000614915">
    <property type="component" value="Unassembled WGS sequence"/>
</dbReference>
<gene>
    <name evidence="5" type="ORF">IW248_000074</name>
</gene>
<evidence type="ECO:0000256" key="3">
    <source>
        <dbReference type="ARBA" id="ARBA00023163"/>
    </source>
</evidence>
<name>A0ABS0JAP9_9ACTN</name>
<dbReference type="SUPFAM" id="SSF46689">
    <property type="entry name" value="Homeodomain-like"/>
    <property type="match status" value="1"/>
</dbReference>
<dbReference type="InterPro" id="IPR035418">
    <property type="entry name" value="AraC-bd_2"/>
</dbReference>
<dbReference type="PANTHER" id="PTHR46796:SF12">
    <property type="entry name" value="HTH-TYPE DNA-BINDING TRANSCRIPTIONAL ACTIVATOR EUTR"/>
    <property type="match status" value="1"/>
</dbReference>
<dbReference type="InterPro" id="IPR050204">
    <property type="entry name" value="AraC_XylS_family_regulators"/>
</dbReference>
<dbReference type="Pfam" id="PF14525">
    <property type="entry name" value="AraC_binding_2"/>
    <property type="match status" value="1"/>
</dbReference>
<evidence type="ECO:0000313" key="5">
    <source>
        <dbReference type="EMBL" id="MBG6063787.1"/>
    </source>
</evidence>
<dbReference type="RefSeq" id="WP_196925172.1">
    <property type="nucleotide sequence ID" value="NZ_JADOTX010000001.1"/>
</dbReference>
<keyword evidence="2" id="KW-0238">DNA-binding</keyword>
<organism evidence="5 6">
    <name type="scientific">Micromonospora ureilytica</name>
    <dbReference type="NCBI Taxonomy" id="709868"/>
    <lineage>
        <taxon>Bacteria</taxon>
        <taxon>Bacillati</taxon>
        <taxon>Actinomycetota</taxon>
        <taxon>Actinomycetes</taxon>
        <taxon>Micromonosporales</taxon>
        <taxon>Micromonosporaceae</taxon>
        <taxon>Micromonospora</taxon>
    </lineage>
</organism>
<reference evidence="5 6" key="1">
    <citation type="submission" date="2020-11" db="EMBL/GenBank/DDBJ databases">
        <title>Sequencing the genomes of 1000 actinobacteria strains.</title>
        <authorList>
            <person name="Klenk H.-P."/>
        </authorList>
    </citation>
    <scope>NUCLEOTIDE SEQUENCE [LARGE SCALE GENOMIC DNA]</scope>
    <source>
        <strain evidence="5 6">DSM 101692</strain>
    </source>
</reference>
<dbReference type="InterPro" id="IPR009057">
    <property type="entry name" value="Homeodomain-like_sf"/>
</dbReference>
<proteinExistence type="predicted"/>
<evidence type="ECO:0000313" key="6">
    <source>
        <dbReference type="Proteomes" id="UP000614915"/>
    </source>
</evidence>
<dbReference type="Pfam" id="PF12833">
    <property type="entry name" value="HTH_18"/>
    <property type="match status" value="1"/>
</dbReference>
<evidence type="ECO:0000256" key="1">
    <source>
        <dbReference type="ARBA" id="ARBA00023015"/>
    </source>
</evidence>
<dbReference type="EMBL" id="JADOTX010000001">
    <property type="protein sequence ID" value="MBG6063787.1"/>
    <property type="molecule type" value="Genomic_DNA"/>
</dbReference>
<dbReference type="Gene3D" id="1.10.10.60">
    <property type="entry name" value="Homeodomain-like"/>
    <property type="match status" value="1"/>
</dbReference>
<keyword evidence="3" id="KW-0804">Transcription</keyword>
<sequence length="340" mass="37327">MWRTQPACHEGDRLQQDLGTGTSVTRHTFVTHEVSQAHDVIRQRCAGLELWPHSVADQFTYREEMVQVGSILATRVQCAMDVEMHLEPLADLLIVAMVSGRAEARDGRNEARTGPGQVLLQKPGRPLINIGQHFDLYSVNLDLAMVTEAATERTGIDPADFRFESMTPVSDEMGQFWHHTAAHIYRLFTGPAEPLQSPLVIRAATDLAASAALAAFPNTAITLSYRLDASPLPTGPVRRAVSFIETHAGEAITATQIADAARVTPRALQAAFRRHLGTTPMAYLRRTRLDRSHQDLLDADPAQGDTVAAIAHRWGYVHAGRFAADYRAAYGRSPTVTLHG</sequence>
<dbReference type="PANTHER" id="PTHR46796">
    <property type="entry name" value="HTH-TYPE TRANSCRIPTIONAL ACTIVATOR RHAS-RELATED"/>
    <property type="match status" value="1"/>
</dbReference>
<comment type="caution">
    <text evidence="5">The sequence shown here is derived from an EMBL/GenBank/DDBJ whole genome shotgun (WGS) entry which is preliminary data.</text>
</comment>
<dbReference type="PROSITE" id="PS01124">
    <property type="entry name" value="HTH_ARAC_FAMILY_2"/>
    <property type="match status" value="1"/>
</dbReference>
<evidence type="ECO:0000256" key="2">
    <source>
        <dbReference type="ARBA" id="ARBA00023125"/>
    </source>
</evidence>